<gene>
    <name evidence="3" type="ORF">FBUS_03520</name>
</gene>
<feature type="signal peptide" evidence="2">
    <location>
        <begin position="1"/>
        <end position="22"/>
    </location>
</feature>
<keyword evidence="4" id="KW-1185">Reference proteome</keyword>
<proteinExistence type="predicted"/>
<dbReference type="AlphaFoldDB" id="A0A8E0VKQ3"/>
<keyword evidence="2" id="KW-0732">Signal</keyword>
<accession>A0A8E0VKQ3</accession>
<dbReference type="Proteomes" id="UP000728185">
    <property type="component" value="Unassembled WGS sequence"/>
</dbReference>
<protein>
    <submittedName>
        <fullName evidence="3">Uncharacterized protein</fullName>
    </submittedName>
</protein>
<evidence type="ECO:0000313" key="3">
    <source>
        <dbReference type="EMBL" id="KAA0198953.1"/>
    </source>
</evidence>
<comment type="caution">
    <text evidence="3">The sequence shown here is derived from an EMBL/GenBank/DDBJ whole genome shotgun (WGS) entry which is preliminary data.</text>
</comment>
<sequence>MLVLVLTIFAVIKSHLLDGTEALWNSKCHLLQYPAFQSRRLWWTHDGRPSPTVTFQMRDAFRPSQAQSRFDLAAAGEGWNQLFVSPDGQSFWIQQLCMRHVSAGFTNAESGSPSEPFTQPLFYGIRASTTSWCQVLHGSQPPGLDTHSVSSVTAYPIHYEVQCVKQRVLKHMWLLVRMKLDQTRWVYQCVQIRTRTDDFIIQLLQSQSYAFEAKESLCSDLNTYESMFWIPSLQKYKYETGVTCPFNGGFQITSIKALSNDKSVCDYQTYGTLESDCIAGDGTEWSFDDPQCNPFEFKQVTKHTCLVSRREPGFTFVVLRLVRDDDGHTVYSMVYNEVPENLDRKSETYKSSKPVWISLGLRFPANILDATSKANRQLPLHSDRIQMTLPRDLSLNTMWNERAPVYEIQIRRAFGMCDDERVNCDRGCDFDARNRLFCYKTCAGDEKKCDMPQWDSCQFGSNYLGVWELFDLLSAHSEARRTIESDEERNLVQIDSQRISLSFPSSAPPNTSNVTLQCVREISETIRDWYVVRTVGQLNGCRPRDLCLELYQSDLRSNFGEKNTNTLQFRLSQSQRQGTYVKSLCDFRATAQPNKIVQPKTLIKQFSEYDGERPGTPQVMKCGLYQIRLTGTMIINTALLHTVHHKYTKQRYRNPQPSYSATGGSSWTAASENGWDSDYNWNLTTGTMYASGQVKQSDSTPFREIPRICSVQLSDFNRSFGATGEFDNLLRVETACSNTLVNRMLNATHKCISVYNMEQVPHKTSKLKMIITHNPSTGDFHCWIFKDASKGSEKMYIVYVFNSPQCPYTQTSSAEIIVEEELASVRMNLTPGLCLNCHRTWNDQQFVAEEWGKPDLIASATADDDRVYLYQTGPAQKADPSKQQPRMRSLRLGAQSTRQSTNGHISLNWSKTLTLVAVPICIWSRS</sequence>
<dbReference type="OrthoDB" id="5947018at2759"/>
<dbReference type="EMBL" id="LUCM01001409">
    <property type="protein sequence ID" value="KAA0198953.1"/>
    <property type="molecule type" value="Genomic_DNA"/>
</dbReference>
<evidence type="ECO:0000313" key="4">
    <source>
        <dbReference type="Proteomes" id="UP000728185"/>
    </source>
</evidence>
<name>A0A8E0VKQ3_9TREM</name>
<feature type="chain" id="PRO_5034095238" evidence="2">
    <location>
        <begin position="23"/>
        <end position="926"/>
    </location>
</feature>
<feature type="region of interest" description="Disordered" evidence="1">
    <location>
        <begin position="873"/>
        <end position="897"/>
    </location>
</feature>
<reference evidence="3" key="1">
    <citation type="submission" date="2019-05" db="EMBL/GenBank/DDBJ databases">
        <title>Annotation for the trematode Fasciolopsis buski.</title>
        <authorList>
            <person name="Choi Y.-J."/>
        </authorList>
    </citation>
    <scope>NUCLEOTIDE SEQUENCE</scope>
    <source>
        <strain evidence="3">HT</strain>
        <tissue evidence="3">Whole worm</tissue>
    </source>
</reference>
<organism evidence="3 4">
    <name type="scientific">Fasciolopsis buskii</name>
    <dbReference type="NCBI Taxonomy" id="27845"/>
    <lineage>
        <taxon>Eukaryota</taxon>
        <taxon>Metazoa</taxon>
        <taxon>Spiralia</taxon>
        <taxon>Lophotrochozoa</taxon>
        <taxon>Platyhelminthes</taxon>
        <taxon>Trematoda</taxon>
        <taxon>Digenea</taxon>
        <taxon>Plagiorchiida</taxon>
        <taxon>Echinostomata</taxon>
        <taxon>Echinostomatoidea</taxon>
        <taxon>Fasciolidae</taxon>
        <taxon>Fasciolopsis</taxon>
    </lineage>
</organism>
<evidence type="ECO:0000256" key="1">
    <source>
        <dbReference type="SAM" id="MobiDB-lite"/>
    </source>
</evidence>
<evidence type="ECO:0000256" key="2">
    <source>
        <dbReference type="SAM" id="SignalP"/>
    </source>
</evidence>